<dbReference type="EMBL" id="VCEA01000003">
    <property type="protein sequence ID" value="KAB0342567.1"/>
    <property type="molecule type" value="Genomic_DNA"/>
</dbReference>
<gene>
    <name evidence="1" type="ORF">FD754_019493</name>
</gene>
<feature type="non-terminal residue" evidence="1">
    <location>
        <position position="1"/>
    </location>
</feature>
<dbReference type="Pfam" id="PF08991">
    <property type="entry name" value="CMC4"/>
    <property type="match status" value="1"/>
</dbReference>
<dbReference type="AlphaFoldDB" id="A0A5N3V0G5"/>
<sequence length="48" mass="5586">NNYMESKCQAVIEELRKCCARYPKGRSLVCSGFEKEEEEKQTLKCTPQ</sequence>
<dbReference type="PROSITE" id="PS51808">
    <property type="entry name" value="CHCH"/>
    <property type="match status" value="1"/>
</dbReference>
<dbReference type="InterPro" id="IPR027179">
    <property type="entry name" value="CMC4"/>
</dbReference>
<proteinExistence type="predicted"/>
<evidence type="ECO:0000313" key="2">
    <source>
        <dbReference type="Proteomes" id="UP000326458"/>
    </source>
</evidence>
<dbReference type="Gene3D" id="1.10.287.1130">
    <property type="entry name" value="CytochromE C oxidase copper chaperone"/>
    <property type="match status" value="1"/>
</dbReference>
<name>A0A5N3V0G5_MUNMU</name>
<reference evidence="1 2" key="1">
    <citation type="submission" date="2019-06" db="EMBL/GenBank/DDBJ databases">
        <title>Discovery of a novel chromosome fission-fusion reversal in muntjac.</title>
        <authorList>
            <person name="Mudd A.B."/>
            <person name="Bredeson J.V."/>
            <person name="Baum R."/>
            <person name="Hockemeyer D."/>
            <person name="Rokhsar D.S."/>
        </authorList>
    </citation>
    <scope>NUCLEOTIDE SEQUENCE [LARGE SCALE GENOMIC DNA]</scope>
    <source>
        <strain evidence="1">UTSW_UCB_Mm</strain>
        <tissue evidence="1">Fibroblast cell line</tissue>
    </source>
</reference>
<dbReference type="InterPro" id="IPR009069">
    <property type="entry name" value="Cys_alpha_HP_mot_SF"/>
</dbReference>
<organism evidence="1 2">
    <name type="scientific">Muntiacus muntjak</name>
    <name type="common">Barking deer</name>
    <name type="synonym">Indian muntjac</name>
    <dbReference type="NCBI Taxonomy" id="9888"/>
    <lineage>
        <taxon>Eukaryota</taxon>
        <taxon>Metazoa</taxon>
        <taxon>Chordata</taxon>
        <taxon>Craniata</taxon>
        <taxon>Vertebrata</taxon>
        <taxon>Euteleostomi</taxon>
        <taxon>Mammalia</taxon>
        <taxon>Eutheria</taxon>
        <taxon>Laurasiatheria</taxon>
        <taxon>Artiodactyla</taxon>
        <taxon>Ruminantia</taxon>
        <taxon>Pecora</taxon>
        <taxon>Cervidae</taxon>
        <taxon>Muntiacinae</taxon>
        <taxon>Muntiacus</taxon>
    </lineage>
</organism>
<dbReference type="Proteomes" id="UP000326458">
    <property type="component" value="Unassembled WGS sequence"/>
</dbReference>
<protein>
    <recommendedName>
        <fullName evidence="3">Cx9C motif-containing protein 4</fullName>
    </recommendedName>
</protein>
<evidence type="ECO:0008006" key="3">
    <source>
        <dbReference type="Google" id="ProtNLM"/>
    </source>
</evidence>
<evidence type="ECO:0000313" key="1">
    <source>
        <dbReference type="EMBL" id="KAB0342567.1"/>
    </source>
</evidence>
<comment type="caution">
    <text evidence="1">The sequence shown here is derived from an EMBL/GenBank/DDBJ whole genome shotgun (WGS) entry which is preliminary data.</text>
</comment>
<accession>A0A5N3V0G5</accession>
<dbReference type="SUPFAM" id="SSF47072">
    <property type="entry name" value="Cysteine alpha-hairpin motif"/>
    <property type="match status" value="1"/>
</dbReference>
<keyword evidence="2" id="KW-1185">Reference proteome</keyword>